<feature type="domain" description="ABC transporter" evidence="4">
    <location>
        <begin position="71"/>
        <end position="305"/>
    </location>
</feature>
<dbReference type="InterPro" id="IPR017871">
    <property type="entry name" value="ABC_transporter-like_CS"/>
</dbReference>
<accession>A0ABY6L191</accession>
<protein>
    <submittedName>
        <fullName evidence="5">ABCA3</fullName>
    </submittedName>
</protein>
<dbReference type="InterPro" id="IPR027417">
    <property type="entry name" value="P-loop_NTPase"/>
</dbReference>
<dbReference type="EMBL" id="CP092874">
    <property type="protein sequence ID" value="UYV74723.1"/>
    <property type="molecule type" value="Genomic_DNA"/>
</dbReference>
<proteinExistence type="predicted"/>
<evidence type="ECO:0000256" key="3">
    <source>
        <dbReference type="SAM" id="MobiDB-lite"/>
    </source>
</evidence>
<dbReference type="Pfam" id="PF00005">
    <property type="entry name" value="ABC_tran"/>
    <property type="match status" value="1"/>
</dbReference>
<name>A0ABY6L191_9ARAC</name>
<dbReference type="CDD" id="cd03263">
    <property type="entry name" value="ABC_subfamily_A"/>
    <property type="match status" value="1"/>
</dbReference>
<keyword evidence="2" id="KW-0067">ATP-binding</keyword>
<dbReference type="InterPro" id="IPR003593">
    <property type="entry name" value="AAA+_ATPase"/>
</dbReference>
<evidence type="ECO:0000256" key="1">
    <source>
        <dbReference type="ARBA" id="ARBA00022741"/>
    </source>
</evidence>
<dbReference type="InterPro" id="IPR003439">
    <property type="entry name" value="ABC_transporter-like_ATP-bd"/>
</dbReference>
<dbReference type="InterPro" id="IPR036397">
    <property type="entry name" value="RNaseH_sf"/>
</dbReference>
<dbReference type="PROSITE" id="PS50893">
    <property type="entry name" value="ABC_TRANSPORTER_2"/>
    <property type="match status" value="1"/>
</dbReference>
<gene>
    <name evidence="5" type="ORF">LAZ67_12000693</name>
</gene>
<evidence type="ECO:0000256" key="2">
    <source>
        <dbReference type="ARBA" id="ARBA00022840"/>
    </source>
</evidence>
<feature type="compositionally biased region" description="Basic residues" evidence="3">
    <location>
        <begin position="49"/>
        <end position="61"/>
    </location>
</feature>
<dbReference type="PROSITE" id="PS00211">
    <property type="entry name" value="ABC_TRANSPORTER_1"/>
    <property type="match status" value="1"/>
</dbReference>
<keyword evidence="1" id="KW-0547">Nucleotide-binding</keyword>
<keyword evidence="6" id="KW-1185">Reference proteome</keyword>
<dbReference type="SUPFAM" id="SSF52540">
    <property type="entry name" value="P-loop containing nucleoside triphosphate hydrolases"/>
    <property type="match status" value="1"/>
</dbReference>
<organism evidence="5 6">
    <name type="scientific">Cordylochernes scorpioides</name>
    <dbReference type="NCBI Taxonomy" id="51811"/>
    <lineage>
        <taxon>Eukaryota</taxon>
        <taxon>Metazoa</taxon>
        <taxon>Ecdysozoa</taxon>
        <taxon>Arthropoda</taxon>
        <taxon>Chelicerata</taxon>
        <taxon>Arachnida</taxon>
        <taxon>Pseudoscorpiones</taxon>
        <taxon>Cheliferoidea</taxon>
        <taxon>Chernetidae</taxon>
        <taxon>Cordylochernes</taxon>
    </lineage>
</organism>
<dbReference type="InterPro" id="IPR026082">
    <property type="entry name" value="ABCA"/>
</dbReference>
<sequence length="435" mass="49803">MTHVWESPSARRNGGPRRGLERRGQQVGTPGEKRARAPFMRGPRQRQAQLKHRRLQKKFKRDHFSDRDQEIKIQRSSRASFQIGFTTKTILRDMSLECYSGQITALLGHNGAGKTTAINIITGVHRPTSGICQINGYDVVENTAEARRTLGYCPQQDILFPYLTVEQHLYFFAKLKEVPQDQMENEITAVLRKVRMIDKRNHLKDQLSGGMRRKLSLGIALIGGSKVLILDEPTAGLDIEARRSFWDLVMEIRQGRTVLLTTHYMEEADALSDRLAVLAAGRIYCCGSPLFLKRAFGKSFPLISPIFLKRAFEGVTINKQAYGEILVRLRDAIRRKRNQLFKSKQWKLLHDNAPAHRAIIVQDYLAKHSVSVLPHPPYSPDIAPCDFFFFPKLKMMLKGRHFSSSSEVIENATVELNKIRKIDFELEFCYVFTFS</sequence>
<dbReference type="Gene3D" id="3.30.420.10">
    <property type="entry name" value="Ribonuclease H-like superfamily/Ribonuclease H"/>
    <property type="match status" value="1"/>
</dbReference>
<evidence type="ECO:0000259" key="4">
    <source>
        <dbReference type="PROSITE" id="PS50893"/>
    </source>
</evidence>
<reference evidence="5 6" key="1">
    <citation type="submission" date="2022-01" db="EMBL/GenBank/DDBJ databases">
        <title>A chromosomal length assembly of Cordylochernes scorpioides.</title>
        <authorList>
            <person name="Zeh D."/>
            <person name="Zeh J."/>
        </authorList>
    </citation>
    <scope>NUCLEOTIDE SEQUENCE [LARGE SCALE GENOMIC DNA]</scope>
    <source>
        <strain evidence="5">IN4F17</strain>
        <tissue evidence="5">Whole Body</tissue>
    </source>
</reference>
<dbReference type="PANTHER" id="PTHR19229:SF250">
    <property type="entry name" value="ABC TRANSPORTER DOMAIN-CONTAINING PROTEIN-RELATED"/>
    <property type="match status" value="1"/>
</dbReference>
<evidence type="ECO:0000313" key="5">
    <source>
        <dbReference type="EMBL" id="UYV74723.1"/>
    </source>
</evidence>
<dbReference type="Proteomes" id="UP001235939">
    <property type="component" value="Chromosome 12"/>
</dbReference>
<evidence type="ECO:0000313" key="6">
    <source>
        <dbReference type="Proteomes" id="UP001235939"/>
    </source>
</evidence>
<dbReference type="SMART" id="SM00382">
    <property type="entry name" value="AAA"/>
    <property type="match status" value="1"/>
</dbReference>
<feature type="region of interest" description="Disordered" evidence="3">
    <location>
        <begin position="1"/>
        <end position="66"/>
    </location>
</feature>
<dbReference type="PANTHER" id="PTHR19229">
    <property type="entry name" value="ATP-BINDING CASSETTE TRANSPORTER SUBFAMILY A ABCA"/>
    <property type="match status" value="1"/>
</dbReference>
<dbReference type="Gene3D" id="3.40.50.300">
    <property type="entry name" value="P-loop containing nucleotide triphosphate hydrolases"/>
    <property type="match status" value="1"/>
</dbReference>